<organism evidence="2 3">
    <name type="scientific">Paenibacillus nuruki</name>
    <dbReference type="NCBI Taxonomy" id="1886670"/>
    <lineage>
        <taxon>Bacteria</taxon>
        <taxon>Bacillati</taxon>
        <taxon>Bacillota</taxon>
        <taxon>Bacilli</taxon>
        <taxon>Bacillales</taxon>
        <taxon>Paenibacillaceae</taxon>
        <taxon>Paenibacillus</taxon>
    </lineage>
</organism>
<accession>A0A1E3KXU1</accession>
<dbReference type="SUPFAM" id="SSF46785">
    <property type="entry name" value="Winged helix' DNA-binding domain"/>
    <property type="match status" value="1"/>
</dbReference>
<evidence type="ECO:0000256" key="1">
    <source>
        <dbReference type="SAM" id="MobiDB-lite"/>
    </source>
</evidence>
<dbReference type="Proteomes" id="UP000094578">
    <property type="component" value="Unassembled WGS sequence"/>
</dbReference>
<gene>
    <name evidence="2" type="ORF">PTI45_04124</name>
</gene>
<evidence type="ECO:0000313" key="3">
    <source>
        <dbReference type="Proteomes" id="UP000094578"/>
    </source>
</evidence>
<dbReference type="STRING" id="1886670.PTI45_04124"/>
<comment type="caution">
    <text evidence="2">The sequence shown here is derived from an EMBL/GenBank/DDBJ whole genome shotgun (WGS) entry which is preliminary data.</text>
</comment>
<sequence>MHAEVQNLFIRIHLLHHSHEAKLTVNDMQPFLEDRGYRVGEREIKQELEYLVQENMLTSSSDEYIITGTGIQELKAIRKRLSLLCGEVVPGSSKSVSQRKSYKEPSVVG</sequence>
<proteinExistence type="predicted"/>
<evidence type="ECO:0000313" key="2">
    <source>
        <dbReference type="EMBL" id="ODP26284.1"/>
    </source>
</evidence>
<keyword evidence="3" id="KW-1185">Reference proteome</keyword>
<dbReference type="AlphaFoldDB" id="A0A1E3KXU1"/>
<feature type="region of interest" description="Disordered" evidence="1">
    <location>
        <begin position="90"/>
        <end position="109"/>
    </location>
</feature>
<reference evidence="2 3" key="1">
    <citation type="submission" date="2016-08" db="EMBL/GenBank/DDBJ databases">
        <title>Genome sequencing of Paenibacillus sp. TI45-13ar, isolated from Korean traditional nuruk.</title>
        <authorList>
            <person name="Kim S.-J."/>
        </authorList>
    </citation>
    <scope>NUCLEOTIDE SEQUENCE [LARGE SCALE GENOMIC DNA]</scope>
    <source>
        <strain evidence="2 3">TI45-13ar</strain>
    </source>
</reference>
<dbReference type="RefSeq" id="WP_069329450.1">
    <property type="nucleotide sequence ID" value="NZ_MDER01000086.1"/>
</dbReference>
<dbReference type="InterPro" id="IPR036390">
    <property type="entry name" value="WH_DNA-bd_sf"/>
</dbReference>
<protein>
    <submittedName>
        <fullName evidence="2">Uncharacterized protein</fullName>
    </submittedName>
</protein>
<dbReference type="EMBL" id="MDER01000086">
    <property type="protein sequence ID" value="ODP26284.1"/>
    <property type="molecule type" value="Genomic_DNA"/>
</dbReference>
<name>A0A1E3KXU1_9BACL</name>